<accession>A0A2C5WZC8</accession>
<evidence type="ECO:0000313" key="1">
    <source>
        <dbReference type="EMBL" id="PHH51001.1"/>
    </source>
</evidence>
<proteinExistence type="predicted"/>
<evidence type="ECO:0000313" key="2">
    <source>
        <dbReference type="Proteomes" id="UP000222788"/>
    </source>
</evidence>
<name>A0A2C5WZC8_9PEZI</name>
<comment type="caution">
    <text evidence="1">The sequence shown here is derived from an EMBL/GenBank/DDBJ whole genome shotgun (WGS) entry which is preliminary data.</text>
</comment>
<dbReference type="EMBL" id="APWK03000106">
    <property type="protein sequence ID" value="PHH51001.1"/>
    <property type="molecule type" value="Genomic_DNA"/>
</dbReference>
<keyword evidence="2" id="KW-1185">Reference proteome</keyword>
<gene>
    <name evidence="1" type="ORF">CFIMG_002215RA</name>
</gene>
<sequence length="77" mass="8522">MSNNGRWPNKEGFFLYSLTPWGASKSETPTPKRRPSSVYGQCLRHCAGPPSRAMYAAKSGVSAFSGLQNIRRFILVT</sequence>
<organism evidence="1 2">
    <name type="scientific">Ceratocystis fimbriata CBS 114723</name>
    <dbReference type="NCBI Taxonomy" id="1035309"/>
    <lineage>
        <taxon>Eukaryota</taxon>
        <taxon>Fungi</taxon>
        <taxon>Dikarya</taxon>
        <taxon>Ascomycota</taxon>
        <taxon>Pezizomycotina</taxon>
        <taxon>Sordariomycetes</taxon>
        <taxon>Hypocreomycetidae</taxon>
        <taxon>Microascales</taxon>
        <taxon>Ceratocystidaceae</taxon>
        <taxon>Ceratocystis</taxon>
    </lineage>
</organism>
<reference evidence="1 2" key="2">
    <citation type="journal article" date="2013" name="IMA Fungus">
        <title>IMA Genome-F 1: Ceratocystis fimbriata: Draft nuclear genome sequence for the plant pathogen, Ceratocystis fimbriata.</title>
        <authorList>
            <person name="Wilken P.M."/>
            <person name="Steenkamp E.T."/>
            <person name="Wingfield M.J."/>
            <person name="de Beer Z.W."/>
            <person name="Wingfield B.D."/>
        </authorList>
    </citation>
    <scope>NUCLEOTIDE SEQUENCE [LARGE SCALE GENOMIC DNA]</scope>
    <source>
        <strain evidence="1 2">CBS 114723</strain>
    </source>
</reference>
<reference evidence="1 2" key="1">
    <citation type="journal article" date="2013" name="Fungal Biol.">
        <title>Analysis of microsatellite markers in the genome of the plant pathogen Ceratocystis fimbriata.</title>
        <authorList>
            <person name="Simpson M.C."/>
            <person name="Wilken P.M."/>
            <person name="Coetzee M.P."/>
            <person name="Wingfield M.J."/>
            <person name="Wingfield B.D."/>
        </authorList>
    </citation>
    <scope>NUCLEOTIDE SEQUENCE [LARGE SCALE GENOMIC DNA]</scope>
    <source>
        <strain evidence="1 2">CBS 114723</strain>
    </source>
</reference>
<dbReference type="Proteomes" id="UP000222788">
    <property type="component" value="Unassembled WGS sequence"/>
</dbReference>
<protein>
    <submittedName>
        <fullName evidence="1">Uncharacterized protein</fullName>
    </submittedName>
</protein>
<dbReference type="AlphaFoldDB" id="A0A2C5WZC8"/>